<keyword evidence="7" id="KW-0862">Zinc</keyword>
<dbReference type="Gene3D" id="2.30.30.140">
    <property type="match status" value="1"/>
</dbReference>
<evidence type="ECO:0000256" key="6">
    <source>
        <dbReference type="ARBA" id="ARBA00022771"/>
    </source>
</evidence>
<accession>A0ABP1RPN0</accession>
<dbReference type="SUPFAM" id="SSF54160">
    <property type="entry name" value="Chromo domain-like"/>
    <property type="match status" value="1"/>
</dbReference>
<dbReference type="Pfam" id="PF01853">
    <property type="entry name" value="MOZ_SAS"/>
    <property type="match status" value="1"/>
</dbReference>
<dbReference type="Pfam" id="PF11717">
    <property type="entry name" value="Tudor-knot"/>
    <property type="match status" value="1"/>
</dbReference>
<dbReference type="PROSITE" id="PS51726">
    <property type="entry name" value="MYST_HAT"/>
    <property type="match status" value="1"/>
</dbReference>
<keyword evidence="12" id="KW-0539">Nucleus</keyword>
<dbReference type="Gene3D" id="3.40.630.30">
    <property type="match status" value="1"/>
</dbReference>
<dbReference type="SMART" id="SM00692">
    <property type="entry name" value="DM3"/>
    <property type="match status" value="1"/>
</dbReference>
<evidence type="ECO:0000313" key="17">
    <source>
        <dbReference type="EMBL" id="CAL8132351.1"/>
    </source>
</evidence>
<keyword evidence="4" id="KW-0808">Transferase</keyword>
<comment type="caution">
    <text evidence="17">The sequence shown here is derived from an EMBL/GenBank/DDBJ whole genome shotgun (WGS) entry which is preliminary data.</text>
</comment>
<dbReference type="Pfam" id="PF05485">
    <property type="entry name" value="THAP"/>
    <property type="match status" value="1"/>
</dbReference>
<evidence type="ECO:0000256" key="8">
    <source>
        <dbReference type="ARBA" id="ARBA00022990"/>
    </source>
</evidence>
<dbReference type="SMART" id="SM00980">
    <property type="entry name" value="THAP"/>
    <property type="match status" value="1"/>
</dbReference>
<feature type="domain" description="THAP-type" evidence="15">
    <location>
        <begin position="1"/>
        <end position="87"/>
    </location>
</feature>
<protein>
    <recommendedName>
        <fullName evidence="3">histone acetyltransferase</fullName>
        <ecNumber evidence="3">2.3.1.48</ecNumber>
    </recommendedName>
</protein>
<gene>
    <name evidence="17" type="ORF">ODALV1_LOCUS24590</name>
</gene>
<sequence length="545" mass="62785">MDGTVCSYRGCKRSYSGDKDVSFFAFPSDPERRRLWMENCGMMTELYGLEEKELRRKKVCSEHFEIMDFSRPGSRAALKDCAIPIRIDSGLPTAKPDRMFVQRRLRPKSRKKVPKDGLKGCRLPVQIVVDGKEHWQMAEILQVKRLPDSKKSYYVHFLEFNSRLDAWMSEDKLDFSKVQFPNIHFDAPIRVIMQGYVGATTQEEPQLTQLQQLPLGNPNLNGPISSTLRSGNVPPPPIQNPIEKRIKNVELIELGRYRIKPWYFSPYPPQFNGLPCLFICEFCLGCHSTREVLAVHLRTVCTRKRPPGKEVYRKQGISIFEIDGAKEQLYLENLHRLGKLFLEHKNFVCKADQFLFYVMTQFDTRGFHLVGYFSKVKADIHDFNVACILTLPPYQGKGFGNMLIQFSYLLSKIEGKQGTPEKPLSDLGLLSYRSYWSHTIMGILLKVVATPPEGESKNVGVSISDICNTTSMKKDDVISTLGSLGICFWFEDGIIIVLTQEMRKEYEEVERSRRMRIDPKCLKWSLTVWVAPRPEVEARELLMLR</sequence>
<evidence type="ECO:0000256" key="3">
    <source>
        <dbReference type="ARBA" id="ARBA00013184"/>
    </source>
</evidence>
<feature type="domain" description="MYST-type HAT" evidence="16">
    <location>
        <begin position="244"/>
        <end position="526"/>
    </location>
</feature>
<dbReference type="Gene3D" id="3.30.60.60">
    <property type="entry name" value="N-acetyl transferase-like"/>
    <property type="match status" value="1"/>
</dbReference>
<keyword evidence="8" id="KW-0007">Acetylation</keyword>
<evidence type="ECO:0000256" key="10">
    <source>
        <dbReference type="ARBA" id="ARBA00023125"/>
    </source>
</evidence>
<organism evidence="17 18">
    <name type="scientific">Orchesella dallaii</name>
    <dbReference type="NCBI Taxonomy" id="48710"/>
    <lineage>
        <taxon>Eukaryota</taxon>
        <taxon>Metazoa</taxon>
        <taxon>Ecdysozoa</taxon>
        <taxon>Arthropoda</taxon>
        <taxon>Hexapoda</taxon>
        <taxon>Collembola</taxon>
        <taxon>Entomobryomorpha</taxon>
        <taxon>Entomobryoidea</taxon>
        <taxon>Orchesellidae</taxon>
        <taxon>Orchesellinae</taxon>
        <taxon>Orchesella</taxon>
    </lineage>
</organism>
<keyword evidence="6 14" id="KW-0863">Zinc-finger</keyword>
<dbReference type="EMBL" id="CAXLJM020000092">
    <property type="protein sequence ID" value="CAL8132351.1"/>
    <property type="molecule type" value="Genomic_DNA"/>
</dbReference>
<dbReference type="PANTHER" id="PTHR10615">
    <property type="entry name" value="HISTONE ACETYLTRANSFERASE"/>
    <property type="match status" value="1"/>
</dbReference>
<dbReference type="SUPFAM" id="SSF57716">
    <property type="entry name" value="Glucocorticoid receptor-like (DNA-binding domain)"/>
    <property type="match status" value="1"/>
</dbReference>
<dbReference type="Gene3D" id="6.20.210.20">
    <property type="entry name" value="THAP domain"/>
    <property type="match status" value="1"/>
</dbReference>
<dbReference type="InterPro" id="IPR002717">
    <property type="entry name" value="HAT_MYST-type"/>
</dbReference>
<comment type="similarity">
    <text evidence="2">Belongs to the MYST (SAS/MOZ) family.</text>
</comment>
<evidence type="ECO:0000256" key="12">
    <source>
        <dbReference type="ARBA" id="ARBA00023242"/>
    </source>
</evidence>
<keyword evidence="9" id="KW-0805">Transcription regulation</keyword>
<dbReference type="PANTHER" id="PTHR10615:SF219">
    <property type="entry name" value="HISTONE ACETYLTRANSFERASE KAT5"/>
    <property type="match status" value="1"/>
</dbReference>
<evidence type="ECO:0000256" key="4">
    <source>
        <dbReference type="ARBA" id="ARBA00022679"/>
    </source>
</evidence>
<evidence type="ECO:0000256" key="7">
    <source>
        <dbReference type="ARBA" id="ARBA00022833"/>
    </source>
</evidence>
<dbReference type="InterPro" id="IPR006612">
    <property type="entry name" value="THAP_Znf"/>
</dbReference>
<dbReference type="InterPro" id="IPR036388">
    <property type="entry name" value="WH-like_DNA-bd_sf"/>
</dbReference>
<keyword evidence="11" id="KW-0804">Transcription</keyword>
<dbReference type="InterPro" id="IPR040706">
    <property type="entry name" value="Zf-MYST"/>
</dbReference>
<dbReference type="Proteomes" id="UP001642540">
    <property type="component" value="Unassembled WGS sequence"/>
</dbReference>
<keyword evidence="5" id="KW-0479">Metal-binding</keyword>
<dbReference type="InterPro" id="IPR038441">
    <property type="entry name" value="THAP_Znf_sf"/>
</dbReference>
<evidence type="ECO:0000313" key="18">
    <source>
        <dbReference type="Proteomes" id="UP001642540"/>
    </source>
</evidence>
<keyword evidence="13" id="KW-0012">Acyltransferase</keyword>
<dbReference type="InterPro" id="IPR025995">
    <property type="entry name" value="Tudor-knot"/>
</dbReference>
<reference evidence="17 18" key="1">
    <citation type="submission" date="2024-08" db="EMBL/GenBank/DDBJ databases">
        <authorList>
            <person name="Cucini C."/>
            <person name="Frati F."/>
        </authorList>
    </citation>
    <scope>NUCLEOTIDE SEQUENCE [LARGE SCALE GENOMIC DNA]</scope>
</reference>
<dbReference type="EC" id="2.3.1.48" evidence="3"/>
<evidence type="ECO:0000256" key="13">
    <source>
        <dbReference type="ARBA" id="ARBA00023315"/>
    </source>
</evidence>
<keyword evidence="18" id="KW-1185">Reference proteome</keyword>
<evidence type="ECO:0000256" key="5">
    <source>
        <dbReference type="ARBA" id="ARBA00022723"/>
    </source>
</evidence>
<name>A0ABP1RPN0_9HEXA</name>
<dbReference type="Gene3D" id="1.10.10.10">
    <property type="entry name" value="Winged helix-like DNA-binding domain superfamily/Winged helix DNA-binding domain"/>
    <property type="match status" value="1"/>
</dbReference>
<dbReference type="PROSITE" id="PS50950">
    <property type="entry name" value="ZF_THAP"/>
    <property type="match status" value="1"/>
</dbReference>
<evidence type="ECO:0000256" key="9">
    <source>
        <dbReference type="ARBA" id="ARBA00023015"/>
    </source>
</evidence>
<evidence type="ECO:0000256" key="1">
    <source>
        <dbReference type="ARBA" id="ARBA00004123"/>
    </source>
</evidence>
<evidence type="ECO:0000256" key="2">
    <source>
        <dbReference type="ARBA" id="ARBA00010107"/>
    </source>
</evidence>
<keyword evidence="10 14" id="KW-0238">DNA-binding</keyword>
<evidence type="ECO:0000259" key="16">
    <source>
        <dbReference type="PROSITE" id="PS51726"/>
    </source>
</evidence>
<dbReference type="SUPFAM" id="SSF55729">
    <property type="entry name" value="Acyl-CoA N-acyltransferases (Nat)"/>
    <property type="match status" value="1"/>
</dbReference>
<dbReference type="InterPro" id="IPR016181">
    <property type="entry name" value="Acyl_CoA_acyltransferase"/>
</dbReference>
<evidence type="ECO:0000259" key="15">
    <source>
        <dbReference type="PROSITE" id="PS50950"/>
    </source>
</evidence>
<proteinExistence type="inferred from homology"/>
<comment type="subcellular location">
    <subcellularLocation>
        <location evidence="1">Nucleus</location>
    </subcellularLocation>
</comment>
<dbReference type="InterPro" id="IPR050603">
    <property type="entry name" value="MYST_HAT"/>
</dbReference>
<evidence type="ECO:0000256" key="11">
    <source>
        <dbReference type="ARBA" id="ARBA00023163"/>
    </source>
</evidence>
<dbReference type="Pfam" id="PF17772">
    <property type="entry name" value="zf-MYST"/>
    <property type="match status" value="1"/>
</dbReference>
<dbReference type="InterPro" id="IPR016197">
    <property type="entry name" value="Chromo-like_dom_sf"/>
</dbReference>
<evidence type="ECO:0000256" key="14">
    <source>
        <dbReference type="PROSITE-ProRule" id="PRU00309"/>
    </source>
</evidence>